<gene>
    <name evidence="6" type="ORF">B8V81_1822</name>
</gene>
<dbReference type="CDD" id="cd03257">
    <property type="entry name" value="ABC_NikE_OppD_transporters"/>
    <property type="match status" value="1"/>
</dbReference>
<keyword evidence="4 6" id="KW-0067">ATP-binding</keyword>
<comment type="similarity">
    <text evidence="1">Belongs to the ABC transporter superfamily.</text>
</comment>
<dbReference type="InterPro" id="IPR050319">
    <property type="entry name" value="ABC_transp_ATP-bind"/>
</dbReference>
<dbReference type="PANTHER" id="PTHR43776">
    <property type="entry name" value="TRANSPORT ATP-BINDING PROTEIN"/>
    <property type="match status" value="1"/>
</dbReference>
<proteinExistence type="inferred from homology"/>
<protein>
    <submittedName>
        <fullName evidence="6">Oligopeptide transport ATP-binding protein OppF</fullName>
    </submittedName>
</protein>
<dbReference type="RefSeq" id="WP_052333178.1">
    <property type="nucleotide sequence ID" value="NZ_BIMM01000003.1"/>
</dbReference>
<dbReference type="SMART" id="SM00382">
    <property type="entry name" value="AAA"/>
    <property type="match status" value="1"/>
</dbReference>
<dbReference type="Pfam" id="PF00005">
    <property type="entry name" value="ABC_tran"/>
    <property type="match status" value="1"/>
</dbReference>
<name>A0A2N5NB93_9BACL</name>
<keyword evidence="2" id="KW-0813">Transport</keyword>
<dbReference type="GO" id="GO:0055085">
    <property type="term" value="P:transmembrane transport"/>
    <property type="evidence" value="ECO:0007669"/>
    <property type="project" value="UniProtKB-ARBA"/>
</dbReference>
<evidence type="ECO:0000256" key="1">
    <source>
        <dbReference type="ARBA" id="ARBA00005417"/>
    </source>
</evidence>
<dbReference type="EMBL" id="NFEZ01000003">
    <property type="protein sequence ID" value="PLT47598.1"/>
    <property type="molecule type" value="Genomic_DNA"/>
</dbReference>
<reference evidence="6 7" key="1">
    <citation type="submission" date="2017-05" db="EMBL/GenBank/DDBJ databases">
        <title>Functional genome analysis of Paenibacillus pasadenensis strain R16: insights on endophytic life style and antifungal activity.</title>
        <authorList>
            <person name="Passera A."/>
            <person name="Marcolungo L."/>
            <person name="Casati P."/>
            <person name="Brasca M."/>
            <person name="Quaglino F."/>
            <person name="Delledonne M."/>
        </authorList>
    </citation>
    <scope>NUCLEOTIDE SEQUENCE [LARGE SCALE GENOMIC DNA]</scope>
    <source>
        <strain evidence="6 7">R16</strain>
    </source>
</reference>
<comment type="caution">
    <text evidence="6">The sequence shown here is derived from an EMBL/GenBank/DDBJ whole genome shotgun (WGS) entry which is preliminary data.</text>
</comment>
<evidence type="ECO:0000256" key="3">
    <source>
        <dbReference type="ARBA" id="ARBA00022741"/>
    </source>
</evidence>
<evidence type="ECO:0000313" key="7">
    <source>
        <dbReference type="Proteomes" id="UP000234789"/>
    </source>
</evidence>
<feature type="domain" description="ABC transporter" evidence="5">
    <location>
        <begin position="2"/>
        <end position="239"/>
    </location>
</feature>
<dbReference type="GO" id="GO:0005524">
    <property type="term" value="F:ATP binding"/>
    <property type="evidence" value="ECO:0007669"/>
    <property type="project" value="UniProtKB-KW"/>
</dbReference>
<dbReference type="PROSITE" id="PS00211">
    <property type="entry name" value="ABC_TRANSPORTER_1"/>
    <property type="match status" value="1"/>
</dbReference>
<dbReference type="Proteomes" id="UP000234789">
    <property type="component" value="Unassembled WGS sequence"/>
</dbReference>
<evidence type="ECO:0000259" key="5">
    <source>
        <dbReference type="PROSITE" id="PS50893"/>
    </source>
</evidence>
<organism evidence="6 7">
    <name type="scientific">Paenibacillus pasadenensis</name>
    <dbReference type="NCBI Taxonomy" id="217090"/>
    <lineage>
        <taxon>Bacteria</taxon>
        <taxon>Bacillati</taxon>
        <taxon>Bacillota</taxon>
        <taxon>Bacilli</taxon>
        <taxon>Bacillales</taxon>
        <taxon>Paenibacillaceae</taxon>
        <taxon>Paenibacillus</taxon>
    </lineage>
</organism>
<dbReference type="PANTHER" id="PTHR43776:SF7">
    <property type="entry name" value="D,D-DIPEPTIDE TRANSPORT ATP-BINDING PROTEIN DDPF-RELATED"/>
    <property type="match status" value="1"/>
</dbReference>
<dbReference type="SUPFAM" id="SSF52540">
    <property type="entry name" value="P-loop containing nucleoside triphosphate hydrolases"/>
    <property type="match status" value="1"/>
</dbReference>
<dbReference type="PROSITE" id="PS50893">
    <property type="entry name" value="ABC_TRANSPORTER_2"/>
    <property type="match status" value="1"/>
</dbReference>
<dbReference type="InterPro" id="IPR017871">
    <property type="entry name" value="ABC_transporter-like_CS"/>
</dbReference>
<evidence type="ECO:0000313" key="6">
    <source>
        <dbReference type="EMBL" id="PLT47598.1"/>
    </source>
</evidence>
<dbReference type="OrthoDB" id="9802264at2"/>
<dbReference type="GO" id="GO:0016887">
    <property type="term" value="F:ATP hydrolysis activity"/>
    <property type="evidence" value="ECO:0007669"/>
    <property type="project" value="InterPro"/>
</dbReference>
<sequence length="260" mass="28424">MLAAEGIAKSYSSRPGRRAQRQAVLEEVTLRCAEGECLGIIGASGSGKSTLGRILLGLERPDQGKVTIDGRERAHRDAVSAVFQDYRSSIHPFFTVRQALLEPLRGKRLGRAETDRRLEEMLEQVGLDGSYLERYPHELSGGQAQRVCIARALLTGARWIVLDEAVSSLDASVQAQVLELLERIRGMHGIGYLFITHDLEAAAFLCDRIAILHEGRIVETLARGRLGEARHPYARELLALFRSGLGTGTGALNADKEGKG</sequence>
<keyword evidence="7" id="KW-1185">Reference proteome</keyword>
<dbReference type="InterPro" id="IPR027417">
    <property type="entry name" value="P-loop_NTPase"/>
</dbReference>
<dbReference type="InterPro" id="IPR003439">
    <property type="entry name" value="ABC_transporter-like_ATP-bd"/>
</dbReference>
<accession>A0A2N5NB93</accession>
<evidence type="ECO:0000256" key="4">
    <source>
        <dbReference type="ARBA" id="ARBA00022840"/>
    </source>
</evidence>
<dbReference type="AlphaFoldDB" id="A0A2N5NB93"/>
<evidence type="ECO:0000256" key="2">
    <source>
        <dbReference type="ARBA" id="ARBA00022448"/>
    </source>
</evidence>
<dbReference type="InterPro" id="IPR003593">
    <property type="entry name" value="AAA+_ATPase"/>
</dbReference>
<dbReference type="Gene3D" id="3.40.50.300">
    <property type="entry name" value="P-loop containing nucleotide triphosphate hydrolases"/>
    <property type="match status" value="1"/>
</dbReference>
<keyword evidence="3" id="KW-0547">Nucleotide-binding</keyword>